<reference evidence="3" key="1">
    <citation type="submission" date="2022-11" db="UniProtKB">
        <authorList>
            <consortium name="WormBaseParasite"/>
        </authorList>
    </citation>
    <scope>IDENTIFICATION</scope>
</reference>
<evidence type="ECO:0000256" key="1">
    <source>
        <dbReference type="SAM" id="MobiDB-lite"/>
    </source>
</evidence>
<protein>
    <submittedName>
        <fullName evidence="3">Uncharacterized protein</fullName>
    </submittedName>
</protein>
<sequence>MREQKQAIEVLLHFLDDPTSIYMPPSKDASALPTESPASSTDEEKGDVDREGNRSHHLLTENPQILKELEKSMGVEMKFWNDIFESVHQRQHQQQHTQDGGYSTASDAQIRAPTDPKSTPDLDLMSGRKNPRKAHKTNRKKYRIPKNIFVGLLSGPPMIKMR</sequence>
<name>A0A915JC13_ROMCU</name>
<feature type="region of interest" description="Disordered" evidence="1">
    <location>
        <begin position="87"/>
        <end position="138"/>
    </location>
</feature>
<keyword evidence="2" id="KW-1185">Reference proteome</keyword>
<dbReference type="AlphaFoldDB" id="A0A915JC13"/>
<evidence type="ECO:0000313" key="3">
    <source>
        <dbReference type="WBParaSite" id="nRc.2.0.1.t23181-RA"/>
    </source>
</evidence>
<feature type="compositionally biased region" description="Basic residues" evidence="1">
    <location>
        <begin position="129"/>
        <end position="138"/>
    </location>
</feature>
<evidence type="ECO:0000313" key="2">
    <source>
        <dbReference type="Proteomes" id="UP000887565"/>
    </source>
</evidence>
<accession>A0A915JC13</accession>
<organism evidence="2 3">
    <name type="scientific">Romanomermis culicivorax</name>
    <name type="common">Nematode worm</name>
    <dbReference type="NCBI Taxonomy" id="13658"/>
    <lineage>
        <taxon>Eukaryota</taxon>
        <taxon>Metazoa</taxon>
        <taxon>Ecdysozoa</taxon>
        <taxon>Nematoda</taxon>
        <taxon>Enoplea</taxon>
        <taxon>Dorylaimia</taxon>
        <taxon>Mermithida</taxon>
        <taxon>Mermithoidea</taxon>
        <taxon>Mermithidae</taxon>
        <taxon>Romanomermis</taxon>
    </lineage>
</organism>
<feature type="region of interest" description="Disordered" evidence="1">
    <location>
        <begin position="18"/>
        <end position="64"/>
    </location>
</feature>
<dbReference type="WBParaSite" id="nRc.2.0.1.t23181-RA">
    <property type="protein sequence ID" value="nRc.2.0.1.t23181-RA"/>
    <property type="gene ID" value="nRc.2.0.1.g23181"/>
</dbReference>
<proteinExistence type="predicted"/>
<dbReference type="Proteomes" id="UP000887565">
    <property type="component" value="Unplaced"/>
</dbReference>